<dbReference type="PANTHER" id="PTHR12001">
    <property type="entry name" value="GERANYLGERANYL PYROPHOSPHATE SYNTHASE"/>
    <property type="match status" value="1"/>
</dbReference>
<keyword evidence="5" id="KW-0460">Magnesium</keyword>
<keyword evidence="4" id="KW-0479">Metal-binding</keyword>
<accession>A0A9X9XCD3</accession>
<dbReference type="Pfam" id="PF00348">
    <property type="entry name" value="polyprenyl_synt"/>
    <property type="match status" value="1"/>
</dbReference>
<dbReference type="Proteomes" id="UP001138709">
    <property type="component" value="Unassembled WGS sequence"/>
</dbReference>
<dbReference type="InterPro" id="IPR008949">
    <property type="entry name" value="Isoprenoid_synthase_dom_sf"/>
</dbReference>
<proteinExistence type="inferred from homology"/>
<evidence type="ECO:0000256" key="8">
    <source>
        <dbReference type="ARBA" id="ARBA00066511"/>
    </source>
</evidence>
<evidence type="ECO:0000256" key="7">
    <source>
        <dbReference type="ARBA" id="ARBA00055029"/>
    </source>
</evidence>
<name>A0A9X9XCD3_9PROT</name>
<evidence type="ECO:0000256" key="9">
    <source>
        <dbReference type="ARBA" id="ARBA00072473"/>
    </source>
</evidence>
<evidence type="ECO:0000313" key="14">
    <source>
        <dbReference type="EMBL" id="MBR0681369.1"/>
    </source>
</evidence>
<comment type="function">
    <text evidence="7">Supplies octaprenyl diphosphate, the precursor for the side chain of the isoprenoid quinones ubiquinone and menaquinone.</text>
</comment>
<evidence type="ECO:0000256" key="10">
    <source>
        <dbReference type="ARBA" id="ARBA00079637"/>
    </source>
</evidence>
<dbReference type="Gene3D" id="1.10.600.10">
    <property type="entry name" value="Farnesyl Diphosphate Synthase"/>
    <property type="match status" value="1"/>
</dbReference>
<dbReference type="InterPro" id="IPR000092">
    <property type="entry name" value="Polyprenyl_synt"/>
</dbReference>
<evidence type="ECO:0000313" key="15">
    <source>
        <dbReference type="Proteomes" id="UP001138709"/>
    </source>
</evidence>
<organism evidence="14 15">
    <name type="scientific">Neoroseomonas eburnea</name>
    <dbReference type="NCBI Taxonomy" id="1346889"/>
    <lineage>
        <taxon>Bacteria</taxon>
        <taxon>Pseudomonadati</taxon>
        <taxon>Pseudomonadota</taxon>
        <taxon>Alphaproteobacteria</taxon>
        <taxon>Acetobacterales</taxon>
        <taxon>Acetobacteraceae</taxon>
        <taxon>Neoroseomonas</taxon>
    </lineage>
</organism>
<comment type="catalytic activity">
    <reaction evidence="6">
        <text>5 isopentenyl diphosphate + (2E,6E)-farnesyl diphosphate = all-trans-octaprenyl diphosphate + 5 diphosphate</text>
        <dbReference type="Rhea" id="RHEA:27798"/>
        <dbReference type="ChEBI" id="CHEBI:33019"/>
        <dbReference type="ChEBI" id="CHEBI:57711"/>
        <dbReference type="ChEBI" id="CHEBI:128769"/>
        <dbReference type="ChEBI" id="CHEBI:175763"/>
        <dbReference type="EC" id="2.5.1.90"/>
    </reaction>
</comment>
<comment type="similarity">
    <text evidence="2 12">Belongs to the FPP/GGPP synthase family.</text>
</comment>
<sequence>MRVEHEGLDPGIGEQRAQEGQPDRVRGIGDDAHSACESLVFPALAAPAVADYGARRIRRRARVSASATPLVAPPAPRGEDALTTLTKLVRDDLEACNRLIVDNMQSDVALIPQLAAHIVAAGGKRLRPLLTLAAARMCGYRGDRHVGLAACVEFIHTATLLHDDVVDESALRRGQASANALWGNKPSVLVGDFLFSRAFQLMVADGNLEVLRILSAASVTIAEGEVLQLITQNDTTTTEEQHLKVIEGKTAALFAAATEVGAVVADQPAPLQAALRDFGMALGIAFQLVDDALDYNADQEALGKTVGDDFREGKITLPVLLAFARGDEAERAFWRRTVEDREQRDSDLAEALRLMRLHGALDDTLARARVYGDQALAALAPFGDSAEKQALAAVVDFVIERAR</sequence>
<dbReference type="EMBL" id="JAAEDL010000011">
    <property type="protein sequence ID" value="MBR0681369.1"/>
    <property type="molecule type" value="Genomic_DNA"/>
</dbReference>
<dbReference type="InterPro" id="IPR033749">
    <property type="entry name" value="Polyprenyl_synt_CS"/>
</dbReference>
<reference evidence="14" key="2">
    <citation type="journal article" date="2021" name="Syst. Appl. Microbiol.">
        <title>Roseomonas hellenica sp. nov., isolated from roots of wild-growing Alkanna tinctoria.</title>
        <authorList>
            <person name="Rat A."/>
            <person name="Naranjo H.D."/>
            <person name="Lebbe L."/>
            <person name="Cnockaert M."/>
            <person name="Krigas N."/>
            <person name="Grigoriadou K."/>
            <person name="Maloupa E."/>
            <person name="Willems A."/>
        </authorList>
    </citation>
    <scope>NUCLEOTIDE SEQUENCE</scope>
    <source>
        <strain evidence="14">LMG 31228</strain>
    </source>
</reference>
<evidence type="ECO:0000256" key="6">
    <source>
        <dbReference type="ARBA" id="ARBA00051506"/>
    </source>
</evidence>
<dbReference type="GO" id="GO:0008299">
    <property type="term" value="P:isoprenoid biosynthetic process"/>
    <property type="evidence" value="ECO:0007669"/>
    <property type="project" value="InterPro"/>
</dbReference>
<evidence type="ECO:0000256" key="1">
    <source>
        <dbReference type="ARBA" id="ARBA00001946"/>
    </source>
</evidence>
<feature type="region of interest" description="Disordered" evidence="13">
    <location>
        <begin position="1"/>
        <end position="28"/>
    </location>
</feature>
<evidence type="ECO:0000256" key="5">
    <source>
        <dbReference type="ARBA" id="ARBA00022842"/>
    </source>
</evidence>
<evidence type="ECO:0000256" key="12">
    <source>
        <dbReference type="RuleBase" id="RU004466"/>
    </source>
</evidence>
<evidence type="ECO:0000256" key="11">
    <source>
        <dbReference type="ARBA" id="ARBA00083124"/>
    </source>
</evidence>
<gene>
    <name evidence="14" type="ORF">GXW74_12810</name>
</gene>
<dbReference type="AlphaFoldDB" id="A0A9X9XCD3"/>
<evidence type="ECO:0000256" key="13">
    <source>
        <dbReference type="SAM" id="MobiDB-lite"/>
    </source>
</evidence>
<evidence type="ECO:0000256" key="4">
    <source>
        <dbReference type="ARBA" id="ARBA00022723"/>
    </source>
</evidence>
<keyword evidence="15" id="KW-1185">Reference proteome</keyword>
<protein>
    <recommendedName>
        <fullName evidence="9">Octaprenyl diphosphate synthase</fullName>
        <ecNumber evidence="8">2.5.1.90</ecNumber>
    </recommendedName>
    <alternativeName>
        <fullName evidence="11">All-trans-octaprenyl-diphosphate synthase</fullName>
    </alternativeName>
    <alternativeName>
        <fullName evidence="10">Octaprenyl pyrophosphate synthase</fullName>
    </alternativeName>
</protein>
<evidence type="ECO:0000256" key="3">
    <source>
        <dbReference type="ARBA" id="ARBA00022679"/>
    </source>
</evidence>
<dbReference type="PROSITE" id="PS00723">
    <property type="entry name" value="POLYPRENYL_SYNTHASE_1"/>
    <property type="match status" value="1"/>
</dbReference>
<dbReference type="SUPFAM" id="SSF48576">
    <property type="entry name" value="Terpenoid synthases"/>
    <property type="match status" value="1"/>
</dbReference>
<dbReference type="FunFam" id="1.10.600.10:FF:000002">
    <property type="entry name" value="Octaprenyl diphosphate synthase"/>
    <property type="match status" value="1"/>
</dbReference>
<keyword evidence="3 12" id="KW-0808">Transferase</keyword>
<reference evidence="14" key="1">
    <citation type="submission" date="2020-01" db="EMBL/GenBank/DDBJ databases">
        <authorList>
            <person name="Rat A."/>
        </authorList>
    </citation>
    <scope>NUCLEOTIDE SEQUENCE</scope>
    <source>
        <strain evidence="14">LMG 31228</strain>
    </source>
</reference>
<dbReference type="PANTHER" id="PTHR12001:SF69">
    <property type="entry name" value="ALL TRANS-POLYPRENYL-DIPHOSPHATE SYNTHASE PDSS1"/>
    <property type="match status" value="1"/>
</dbReference>
<dbReference type="GO" id="GO:0046872">
    <property type="term" value="F:metal ion binding"/>
    <property type="evidence" value="ECO:0007669"/>
    <property type="project" value="UniProtKB-KW"/>
</dbReference>
<dbReference type="CDD" id="cd00685">
    <property type="entry name" value="Trans_IPPS_HT"/>
    <property type="match status" value="1"/>
</dbReference>
<comment type="cofactor">
    <cofactor evidence="1">
        <name>Mg(2+)</name>
        <dbReference type="ChEBI" id="CHEBI:18420"/>
    </cofactor>
</comment>
<dbReference type="GO" id="GO:0106350">
    <property type="term" value="F:all-trans-octaprenyl-diphosphate synthase activity"/>
    <property type="evidence" value="ECO:0007669"/>
    <property type="project" value="UniProtKB-EC"/>
</dbReference>
<comment type="caution">
    <text evidence="14">The sequence shown here is derived from an EMBL/GenBank/DDBJ whole genome shotgun (WGS) entry which is preliminary data.</text>
</comment>
<dbReference type="EC" id="2.5.1.90" evidence="8"/>
<evidence type="ECO:0000256" key="2">
    <source>
        <dbReference type="ARBA" id="ARBA00006706"/>
    </source>
</evidence>
<dbReference type="SFLD" id="SFLDS00005">
    <property type="entry name" value="Isoprenoid_Synthase_Type_I"/>
    <property type="match status" value="1"/>
</dbReference>